<evidence type="ECO:0000313" key="1">
    <source>
        <dbReference type="EMBL" id="BAD85430.1"/>
    </source>
</evidence>
<evidence type="ECO:0000313" key="2">
    <source>
        <dbReference type="Proteomes" id="UP000000536"/>
    </source>
</evidence>
<dbReference type="eggNOG" id="arCOG05792">
    <property type="taxonomic scope" value="Archaea"/>
</dbReference>
<evidence type="ECO:0008006" key="3">
    <source>
        <dbReference type="Google" id="ProtNLM"/>
    </source>
</evidence>
<proteinExistence type="predicted"/>
<dbReference type="AlphaFoldDB" id="Q5JGK4"/>
<dbReference type="Gene3D" id="1.25.10.10">
    <property type="entry name" value="Leucine-rich Repeat Variant"/>
    <property type="match status" value="1"/>
</dbReference>
<protein>
    <recommendedName>
        <fullName evidence="3">HEAT repeat domain-containing protein</fullName>
    </recommendedName>
</protein>
<dbReference type="RefSeq" id="WP_011250192.1">
    <property type="nucleotide sequence ID" value="NC_006624.1"/>
</dbReference>
<dbReference type="InterPro" id="IPR016024">
    <property type="entry name" value="ARM-type_fold"/>
</dbReference>
<keyword evidence="2" id="KW-1185">Reference proteome</keyword>
<reference evidence="1 2" key="1">
    <citation type="journal article" date="2005" name="Genome Res.">
        <title>Complete genome sequence of the hyperthermophilic archaeon Thermococcus kodakaraensis KOD1 and comparison with Pyrococcus genomes.</title>
        <authorList>
            <person name="Fukui T."/>
            <person name="Atomi H."/>
            <person name="Kanai T."/>
            <person name="Matsumi R."/>
            <person name="Fujiwara S."/>
            <person name="Imanaka T."/>
        </authorList>
    </citation>
    <scope>NUCLEOTIDE SEQUENCE [LARGE SCALE GENOMIC DNA]</scope>
    <source>
        <strain evidence="2">ATCC BAA-918 / JCM 12380 / KOD1</strain>
    </source>
</reference>
<dbReference type="EnsemblBacteria" id="BAD85430">
    <property type="protein sequence ID" value="BAD85430"/>
    <property type="gene ID" value="TK1241"/>
</dbReference>
<dbReference type="OrthoDB" id="86199at2157"/>
<dbReference type="PhylomeDB" id="Q5JGK4"/>
<dbReference type="Proteomes" id="UP000000536">
    <property type="component" value="Chromosome"/>
</dbReference>
<dbReference type="PATRIC" id="fig|69014.16.peg.1215"/>
<dbReference type="InterPro" id="IPR011989">
    <property type="entry name" value="ARM-like"/>
</dbReference>
<organism evidence="1 2">
    <name type="scientific">Thermococcus kodakarensis (strain ATCC BAA-918 / JCM 12380 / KOD1)</name>
    <name type="common">Pyrococcus kodakaraensis (strain KOD1)</name>
    <dbReference type="NCBI Taxonomy" id="69014"/>
    <lineage>
        <taxon>Archaea</taxon>
        <taxon>Methanobacteriati</taxon>
        <taxon>Methanobacteriota</taxon>
        <taxon>Thermococci</taxon>
        <taxon>Thermococcales</taxon>
        <taxon>Thermococcaceae</taxon>
        <taxon>Thermococcus</taxon>
    </lineage>
</organism>
<name>Q5JGK4_THEKO</name>
<dbReference type="InParanoid" id="Q5JGK4"/>
<dbReference type="SUPFAM" id="SSF48371">
    <property type="entry name" value="ARM repeat"/>
    <property type="match status" value="1"/>
</dbReference>
<dbReference type="HOGENOM" id="CLU_1493033_0_0_2"/>
<dbReference type="KEGG" id="tko:TK1241"/>
<dbReference type="EMBL" id="AP006878">
    <property type="protein sequence ID" value="BAD85430.1"/>
    <property type="molecule type" value="Genomic_DNA"/>
</dbReference>
<sequence length="186" mass="21105">MAFLSFGSKKGKVQKMLEESQFELLLQEAVKDKKIREALFELLSSNNPGVVGDALLTITNLVESNPDVVKGHFNEDTFRKILGLTESRNPYVRENAMTLAYAIVKTYPELLDKYRAWIVEELGKQLETGDKNQKGFALMIIGELGLRELSEKVREFVDVEDKVILPFEGKKWVKLGDIAKEALEKL</sequence>
<dbReference type="GeneID" id="78447757"/>
<gene>
    <name evidence="1" type="ordered locus">TK1241</name>
</gene>
<accession>Q5JGK4</accession>
<dbReference type="STRING" id="69014.TK1241"/>